<dbReference type="Proteomes" id="UP000271098">
    <property type="component" value="Unassembled WGS sequence"/>
</dbReference>
<dbReference type="EMBL" id="UYRT01081379">
    <property type="protein sequence ID" value="VDN24331.1"/>
    <property type="molecule type" value="Genomic_DNA"/>
</dbReference>
<evidence type="ECO:0000313" key="2">
    <source>
        <dbReference type="EMBL" id="VDN24331.1"/>
    </source>
</evidence>
<feature type="transmembrane region" description="Helical" evidence="1">
    <location>
        <begin position="59"/>
        <end position="82"/>
    </location>
</feature>
<proteinExistence type="predicted"/>
<evidence type="ECO:0000313" key="3">
    <source>
        <dbReference type="Proteomes" id="UP000271098"/>
    </source>
</evidence>
<protein>
    <submittedName>
        <fullName evidence="4">ShKT domain-containing protein</fullName>
    </submittedName>
</protein>
<gene>
    <name evidence="2" type="ORF">GPUH_LOCUS14537</name>
</gene>
<keyword evidence="1" id="KW-0812">Transmembrane</keyword>
<name>A0A183E0P6_9BILA</name>
<evidence type="ECO:0000313" key="4">
    <source>
        <dbReference type="WBParaSite" id="GPUH_0001455601-mRNA-1"/>
    </source>
</evidence>
<organism evidence="4">
    <name type="scientific">Gongylonema pulchrum</name>
    <dbReference type="NCBI Taxonomy" id="637853"/>
    <lineage>
        <taxon>Eukaryota</taxon>
        <taxon>Metazoa</taxon>
        <taxon>Ecdysozoa</taxon>
        <taxon>Nematoda</taxon>
        <taxon>Chromadorea</taxon>
        <taxon>Rhabditida</taxon>
        <taxon>Spirurina</taxon>
        <taxon>Spiruromorpha</taxon>
        <taxon>Spiruroidea</taxon>
        <taxon>Gongylonematidae</taxon>
        <taxon>Gongylonema</taxon>
    </lineage>
</organism>
<dbReference type="WBParaSite" id="GPUH_0001455601-mRNA-1">
    <property type="protein sequence ID" value="GPUH_0001455601-mRNA-1"/>
    <property type="gene ID" value="GPUH_0001455601"/>
</dbReference>
<accession>A0A183E0P6</accession>
<keyword evidence="1" id="KW-1133">Transmembrane helix</keyword>
<keyword evidence="1" id="KW-0472">Membrane</keyword>
<reference evidence="2 3" key="2">
    <citation type="submission" date="2018-11" db="EMBL/GenBank/DDBJ databases">
        <authorList>
            <consortium name="Pathogen Informatics"/>
        </authorList>
    </citation>
    <scope>NUCLEOTIDE SEQUENCE [LARGE SCALE GENOMIC DNA]</scope>
</reference>
<sequence length="84" mass="9426">MVKIAVDTCKDLDRQCFDIVAHDGSECLKSPFVKKNCPRTCVACGSIEKSNSLYHDIPFILQLCIVVSLTFRFLAFLVPFLLSL</sequence>
<reference evidence="4" key="1">
    <citation type="submission" date="2016-06" db="UniProtKB">
        <authorList>
            <consortium name="WormBaseParasite"/>
        </authorList>
    </citation>
    <scope>IDENTIFICATION</scope>
</reference>
<evidence type="ECO:0000256" key="1">
    <source>
        <dbReference type="SAM" id="Phobius"/>
    </source>
</evidence>
<dbReference type="AlphaFoldDB" id="A0A183E0P6"/>
<keyword evidence="3" id="KW-1185">Reference proteome</keyword>